<dbReference type="SMART" id="SM00382">
    <property type="entry name" value="AAA"/>
    <property type="match status" value="1"/>
</dbReference>
<dbReference type="GO" id="GO:0016887">
    <property type="term" value="F:ATP hydrolysis activity"/>
    <property type="evidence" value="ECO:0007669"/>
    <property type="project" value="InterPro"/>
</dbReference>
<keyword evidence="1" id="KW-0813">Transport</keyword>
<dbReference type="AlphaFoldDB" id="A0A9X7P737"/>
<dbReference type="RefSeq" id="WP_208974851.1">
    <property type="nucleotide sequence ID" value="NZ_PVXL01000023.1"/>
</dbReference>
<evidence type="ECO:0000313" key="5">
    <source>
        <dbReference type="EMBL" id="PRR76096.1"/>
    </source>
</evidence>
<dbReference type="PANTHER" id="PTHR42788:SF20">
    <property type="entry name" value="ABC TRANSPORTER ATP-BINDING PROTEIN"/>
    <property type="match status" value="1"/>
</dbReference>
<dbReference type="PROSITE" id="PS00211">
    <property type="entry name" value="ABC_TRANSPORTER_1"/>
    <property type="match status" value="1"/>
</dbReference>
<evidence type="ECO:0000313" key="6">
    <source>
        <dbReference type="Proteomes" id="UP000239430"/>
    </source>
</evidence>
<dbReference type="EC" id="3.6.3.36" evidence="5"/>
<accession>A0A9X7P737</accession>
<dbReference type="Proteomes" id="UP000239430">
    <property type="component" value="Unassembled WGS sequence"/>
</dbReference>
<keyword evidence="3 5" id="KW-0067">ATP-binding</keyword>
<evidence type="ECO:0000256" key="2">
    <source>
        <dbReference type="ARBA" id="ARBA00022741"/>
    </source>
</evidence>
<gene>
    <name evidence="5" type="primary">tauB_2</name>
    <name evidence="5" type="ORF">MOST_07170</name>
</gene>
<dbReference type="EMBL" id="PVXL01000023">
    <property type="protein sequence ID" value="PRR76096.1"/>
    <property type="molecule type" value="Genomic_DNA"/>
</dbReference>
<dbReference type="Gene3D" id="3.40.50.300">
    <property type="entry name" value="P-loop containing nucleotide triphosphate hydrolases"/>
    <property type="match status" value="1"/>
</dbReference>
<dbReference type="InterPro" id="IPR003593">
    <property type="entry name" value="AAA+_ATPase"/>
</dbReference>
<evidence type="ECO:0000259" key="4">
    <source>
        <dbReference type="PROSITE" id="PS50893"/>
    </source>
</evidence>
<comment type="caution">
    <text evidence="5">The sequence shown here is derived from an EMBL/GenBank/DDBJ whole genome shotgun (WGS) entry which is preliminary data.</text>
</comment>
<sequence length="258" mass="28520">MELSIELKNVTKQFNLESGDLLAVDDVTFSVGAKEFVSLVGPSGCGKSTVLRMVAGLIEPTRGEVKVLGKAPDYCRKQRFFGWVAQDPVLLPWRNVLANVCLPLEVAGRLDKASTEKAQSLLRLVGLEGFERALPKQLSGGMKQRVAIARALVLEPSILLFDEPFGALDEITRQRMNLELLRIWSETSAAALLVTHSIAEAIFLSDRVVVMSPRPGRVKADIKIDLPRPRTTDMLRSQEFFNYTNSLTEALFHGERGA</sequence>
<feature type="domain" description="ABC transporter" evidence="4">
    <location>
        <begin position="5"/>
        <end position="238"/>
    </location>
</feature>
<organism evidence="5 6">
    <name type="scientific">Neomoorella stamsii</name>
    <dbReference type="NCBI Taxonomy" id="1266720"/>
    <lineage>
        <taxon>Bacteria</taxon>
        <taxon>Bacillati</taxon>
        <taxon>Bacillota</taxon>
        <taxon>Clostridia</taxon>
        <taxon>Neomoorellales</taxon>
        <taxon>Neomoorellaceae</taxon>
        <taxon>Neomoorella</taxon>
    </lineage>
</organism>
<keyword evidence="6" id="KW-1185">Reference proteome</keyword>
<dbReference type="Pfam" id="PF00005">
    <property type="entry name" value="ABC_tran"/>
    <property type="match status" value="1"/>
</dbReference>
<proteinExistence type="predicted"/>
<dbReference type="GO" id="GO:0005524">
    <property type="term" value="F:ATP binding"/>
    <property type="evidence" value="ECO:0007669"/>
    <property type="project" value="UniProtKB-KW"/>
</dbReference>
<dbReference type="PROSITE" id="PS50893">
    <property type="entry name" value="ABC_TRANSPORTER_2"/>
    <property type="match status" value="1"/>
</dbReference>
<dbReference type="InterPro" id="IPR003439">
    <property type="entry name" value="ABC_transporter-like_ATP-bd"/>
</dbReference>
<protein>
    <submittedName>
        <fullName evidence="5">Taurine import ATP-binding protein TauB</fullName>
        <ecNumber evidence="5">3.6.3.36</ecNumber>
    </submittedName>
</protein>
<dbReference type="SUPFAM" id="SSF52540">
    <property type="entry name" value="P-loop containing nucleoside triphosphate hydrolases"/>
    <property type="match status" value="1"/>
</dbReference>
<dbReference type="CDD" id="cd03293">
    <property type="entry name" value="ABC_NrtD_SsuB_transporters"/>
    <property type="match status" value="1"/>
</dbReference>
<evidence type="ECO:0000256" key="1">
    <source>
        <dbReference type="ARBA" id="ARBA00022448"/>
    </source>
</evidence>
<dbReference type="InterPro" id="IPR027417">
    <property type="entry name" value="P-loop_NTPase"/>
</dbReference>
<keyword evidence="2" id="KW-0547">Nucleotide-binding</keyword>
<evidence type="ECO:0000256" key="3">
    <source>
        <dbReference type="ARBA" id="ARBA00022840"/>
    </source>
</evidence>
<reference evidence="5 6" key="1">
    <citation type="submission" date="2018-03" db="EMBL/GenBank/DDBJ databases">
        <title>Genome sequence of Moorella stamsii DSM 26217.</title>
        <authorList>
            <person name="Poehlein A."/>
            <person name="Daniel R."/>
        </authorList>
    </citation>
    <scope>NUCLEOTIDE SEQUENCE [LARGE SCALE GENOMIC DNA]</scope>
    <source>
        <strain evidence="6">DSM 26217</strain>
    </source>
</reference>
<dbReference type="InterPro" id="IPR017871">
    <property type="entry name" value="ABC_transporter-like_CS"/>
</dbReference>
<dbReference type="InterPro" id="IPR050166">
    <property type="entry name" value="ABC_transporter_ATP-bind"/>
</dbReference>
<name>A0A9X7P737_9FIRM</name>
<keyword evidence="5" id="KW-0378">Hydrolase</keyword>
<dbReference type="PANTHER" id="PTHR42788">
    <property type="entry name" value="TAURINE IMPORT ATP-BINDING PROTEIN-RELATED"/>
    <property type="match status" value="1"/>
</dbReference>